<keyword evidence="1" id="KW-0677">Repeat</keyword>
<feature type="domain" description="Nephrocystin 3-like N-terminal" evidence="3">
    <location>
        <begin position="518"/>
        <end position="685"/>
    </location>
</feature>
<dbReference type="SUPFAM" id="SSF52540">
    <property type="entry name" value="P-loop containing nucleoside triphosphate hydrolases"/>
    <property type="match status" value="1"/>
</dbReference>
<dbReference type="Pfam" id="PF24883">
    <property type="entry name" value="NPHP3_N"/>
    <property type="match status" value="1"/>
</dbReference>
<comment type="caution">
    <text evidence="5">The sequence shown here is derived from an EMBL/GenBank/DDBJ whole genome shotgun (WGS) entry which is preliminary data.</text>
</comment>
<protein>
    <recommendedName>
        <fullName evidence="7">NACHT domain-containing protein</fullName>
    </recommendedName>
</protein>
<dbReference type="Pfam" id="PF25053">
    <property type="entry name" value="DUF7791"/>
    <property type="match status" value="1"/>
</dbReference>
<organism evidence="5 6">
    <name type="scientific">Gomphillus americanus</name>
    <dbReference type="NCBI Taxonomy" id="1940652"/>
    <lineage>
        <taxon>Eukaryota</taxon>
        <taxon>Fungi</taxon>
        <taxon>Dikarya</taxon>
        <taxon>Ascomycota</taxon>
        <taxon>Pezizomycotina</taxon>
        <taxon>Lecanoromycetes</taxon>
        <taxon>OSLEUM clade</taxon>
        <taxon>Ostropomycetidae</taxon>
        <taxon>Ostropales</taxon>
        <taxon>Graphidaceae</taxon>
        <taxon>Gomphilloideae</taxon>
        <taxon>Gomphillus</taxon>
    </lineage>
</organism>
<dbReference type="EMBL" id="CAJPDQ010000002">
    <property type="protein sequence ID" value="CAF9905500.1"/>
    <property type="molecule type" value="Genomic_DNA"/>
</dbReference>
<gene>
    <name evidence="5" type="ORF">GOMPHAMPRED_003226</name>
</gene>
<reference evidence="5" key="1">
    <citation type="submission" date="2021-03" db="EMBL/GenBank/DDBJ databases">
        <authorList>
            <person name="Tagirdzhanova G."/>
        </authorList>
    </citation>
    <scope>NUCLEOTIDE SEQUENCE</scope>
</reference>
<evidence type="ECO:0000256" key="1">
    <source>
        <dbReference type="ARBA" id="ARBA00022737"/>
    </source>
</evidence>
<dbReference type="InterPro" id="IPR056693">
    <property type="entry name" value="DUF7791"/>
</dbReference>
<name>A0A8H3I349_9LECA</name>
<accession>A0A8H3I349</accession>
<feature type="domain" description="DUF7791" evidence="4">
    <location>
        <begin position="818"/>
        <end position="914"/>
    </location>
</feature>
<dbReference type="PANTHER" id="PTHR10039:SF5">
    <property type="entry name" value="NACHT DOMAIN-CONTAINING PROTEIN"/>
    <property type="match status" value="1"/>
</dbReference>
<dbReference type="Gene3D" id="3.40.50.1820">
    <property type="entry name" value="alpha/beta hydrolase"/>
    <property type="match status" value="1"/>
</dbReference>
<sequence length="1219" mass="139609">MSRPQGSEWGKTVYRLRGFPSNFGREDLSKAVQEAYHVQPTDFKIHSLSLDVAEGYTSRQKVATITFRSKPIALHESKNQEWRFEIACPSENNADVYWAYLDTHFRGLTPLTPEKNDETCDADCVFVHGWSGNALGSLVADDPTYIWLRDDLPSRFPNLRIWTYGYGSKLTDENYVSDPFEDAEGLKGDLRSFRDPSEKERPIIFIVHSLGGLIFKQAMISMSKSNNVDDKQNMKLIIGALFFGVPGHGMDTTALASMVYGLPSQYTLNLLNEDVGFRQRDIQDEDFHRVWPDHGFNVISFFEKHKTPTVAKTANGWDRTGPLSLLVKPGSATSSRYNLQGSDNMIALDKDHSSMVKFSRNDQEDYRKVWKALRRLMDNAQSIVQGRVKSQSLSLEKQHELELQQSFIDDLYNQILQSRSRQVAEAANETYEWIFGDLNDQDKDEGAVDDQGRNSVSTTDEAGTFYGAHASKQNDKTKDRSNEPSKNKHQDGKISTGDSSKTMERPLKKRRLNTNHSTGFSEWLRKGHGIYWVTGKPGSGKSTLIKFIARHPKTKIALQEWAGHADIVTASFYFWISGVSLQRSLIGLLQSIFHQILNQDRDLIQALFPREWRSTKQSKHFQWTEDSFMDAVDLLQDLKQFQQRKFCFFVDGLDEYHGEKNHDWLCDFLLRFSSLRHVKMCVSSRYWAVFQSAFSKCPTLRLHEWTRSDVDKFVSQELQEHALWPEVWEADRKQAELLIEEITQAAQGVFLWVFLTVRSLIKGLEKGDGIGQLNAKLKTMPKTLGGFFERMVKDLPDEDHDFAIKALLVVKAFSSPPLIFFSFLEDKDLAFRKNTSFHRDFLVTLRSMCIRTERQLTAICGDLLHLNSDDPNSGELGFGFGSSLTFVHRTLGDYLNSPAGLALLVLHNGSYFDVLDWYHDMVLQNFGKILPTVVARSECLFILSDLYRKWFRLFAVGSRDDEKLFPQFRYIEDLDRTMSTAFEAMSIRQRHWIVVLGRFVNRGPPFGFLESLATNGIFIEYLRAKLQQSKSLPDIQGFQRLFDSAISAWLCSCGMHPDTLTSRLYPDKMEVLEVLQQISYEHFQSGMRSEYFILESIPLIHDQEPDDCAFNLVKCEHSGKRSTLKTYRSCRSAQLKISSTYSVRGYAAWIRQFSINVYSAEILQAPQILQRPNGCWNVTEASNAIKYWSPDGAIHCDTGALFKVLVITPHSPCYDRTTT</sequence>
<evidence type="ECO:0000259" key="4">
    <source>
        <dbReference type="Pfam" id="PF25053"/>
    </source>
</evidence>
<keyword evidence="6" id="KW-1185">Reference proteome</keyword>
<evidence type="ECO:0000256" key="2">
    <source>
        <dbReference type="SAM" id="MobiDB-lite"/>
    </source>
</evidence>
<feature type="compositionally biased region" description="Basic and acidic residues" evidence="2">
    <location>
        <begin position="442"/>
        <end position="452"/>
    </location>
</feature>
<evidence type="ECO:0008006" key="7">
    <source>
        <dbReference type="Google" id="ProtNLM"/>
    </source>
</evidence>
<dbReference type="InterPro" id="IPR029058">
    <property type="entry name" value="AB_hydrolase_fold"/>
</dbReference>
<dbReference type="AlphaFoldDB" id="A0A8H3I349"/>
<dbReference type="InterPro" id="IPR056884">
    <property type="entry name" value="NPHP3-like_N"/>
</dbReference>
<dbReference type="Proteomes" id="UP000664169">
    <property type="component" value="Unassembled WGS sequence"/>
</dbReference>
<evidence type="ECO:0000313" key="5">
    <source>
        <dbReference type="EMBL" id="CAF9905500.1"/>
    </source>
</evidence>
<feature type="compositionally biased region" description="Basic and acidic residues" evidence="2">
    <location>
        <begin position="472"/>
        <end position="492"/>
    </location>
</feature>
<evidence type="ECO:0000259" key="3">
    <source>
        <dbReference type="Pfam" id="PF24883"/>
    </source>
</evidence>
<evidence type="ECO:0000313" key="6">
    <source>
        <dbReference type="Proteomes" id="UP000664169"/>
    </source>
</evidence>
<dbReference type="SUPFAM" id="SSF53474">
    <property type="entry name" value="alpha/beta-Hydrolases"/>
    <property type="match status" value="1"/>
</dbReference>
<dbReference type="Gene3D" id="3.40.50.300">
    <property type="entry name" value="P-loop containing nucleotide triphosphate hydrolases"/>
    <property type="match status" value="1"/>
</dbReference>
<feature type="region of interest" description="Disordered" evidence="2">
    <location>
        <begin position="442"/>
        <end position="512"/>
    </location>
</feature>
<dbReference type="PANTHER" id="PTHR10039">
    <property type="entry name" value="AMELOGENIN"/>
    <property type="match status" value="1"/>
</dbReference>
<dbReference type="OrthoDB" id="1658288at2759"/>
<proteinExistence type="predicted"/>
<dbReference type="InterPro" id="IPR027417">
    <property type="entry name" value="P-loop_NTPase"/>
</dbReference>